<feature type="region of interest" description="Disordered" evidence="1">
    <location>
        <begin position="1"/>
        <end position="140"/>
    </location>
</feature>
<protein>
    <submittedName>
        <fullName evidence="2">Uncharacterized protein</fullName>
    </submittedName>
</protein>
<evidence type="ECO:0000256" key="1">
    <source>
        <dbReference type="SAM" id="MobiDB-lite"/>
    </source>
</evidence>
<name>A0ABQ4QVT0_9HYPH</name>
<gene>
    <name evidence="2" type="ORF">OPKNFCMD_2198</name>
</gene>
<feature type="compositionally biased region" description="Basic residues" evidence="1">
    <location>
        <begin position="207"/>
        <end position="220"/>
    </location>
</feature>
<dbReference type="Proteomes" id="UP001055167">
    <property type="component" value="Unassembled WGS sequence"/>
</dbReference>
<proteinExistence type="predicted"/>
<feature type="compositionally biased region" description="Basic and acidic residues" evidence="1">
    <location>
        <begin position="128"/>
        <end position="140"/>
    </location>
</feature>
<evidence type="ECO:0000313" key="3">
    <source>
        <dbReference type="Proteomes" id="UP001055167"/>
    </source>
</evidence>
<reference evidence="2" key="1">
    <citation type="journal article" date="2021" name="Front. Microbiol.">
        <title>Comprehensive Comparative Genomics and Phenotyping of Methylobacterium Species.</title>
        <authorList>
            <person name="Alessa O."/>
            <person name="Ogura Y."/>
            <person name="Fujitani Y."/>
            <person name="Takami H."/>
            <person name="Hayashi T."/>
            <person name="Sahin N."/>
            <person name="Tani A."/>
        </authorList>
    </citation>
    <scope>NUCLEOTIDE SEQUENCE</scope>
    <source>
        <strain evidence="2">KCTC 52305</strain>
    </source>
</reference>
<sequence length="282" mass="30439">MPAPLSDPCCRGAPRIPCHRPRLQPGAAIPCTTDATRGLVRAKQSEPGRVSAERGRVRRAAARPGSGDGSPSSKTGPKSPRARSATPPDRLRHPDSRVAPVCSPGDDVRRIDAARHRRHGAPRVHAAQRADGRATRRGRLERPRRLRGISTLAGRRFRPCTTTSRDDLPSRGPARACLRHCRCDVGGLSPAVPARTLRDLVAPDPRRRKVAVAHARRRHPGPASRTRGRDVGVHAGQAPDRGSGLGGRGGRPDGGTKKRSLQTREKSIINFIHEKTSPEYSA</sequence>
<feature type="compositionally biased region" description="Low complexity" evidence="1">
    <location>
        <begin position="62"/>
        <end position="79"/>
    </location>
</feature>
<feature type="compositionally biased region" description="Basic and acidic residues" evidence="1">
    <location>
        <begin position="43"/>
        <end position="55"/>
    </location>
</feature>
<feature type="region of interest" description="Disordered" evidence="1">
    <location>
        <begin position="207"/>
        <end position="282"/>
    </location>
</feature>
<evidence type="ECO:0000313" key="2">
    <source>
        <dbReference type="EMBL" id="GJD49468.1"/>
    </source>
</evidence>
<comment type="caution">
    <text evidence="2">The sequence shown here is derived from an EMBL/GenBank/DDBJ whole genome shotgun (WGS) entry which is preliminary data.</text>
</comment>
<organism evidence="2 3">
    <name type="scientific">Methylobacterium crusticola</name>
    <dbReference type="NCBI Taxonomy" id="1697972"/>
    <lineage>
        <taxon>Bacteria</taxon>
        <taxon>Pseudomonadati</taxon>
        <taxon>Pseudomonadota</taxon>
        <taxon>Alphaproteobacteria</taxon>
        <taxon>Hyphomicrobiales</taxon>
        <taxon>Methylobacteriaceae</taxon>
        <taxon>Methylobacterium</taxon>
    </lineage>
</organism>
<accession>A0ABQ4QVT0</accession>
<keyword evidence="3" id="KW-1185">Reference proteome</keyword>
<reference evidence="2" key="2">
    <citation type="submission" date="2021-08" db="EMBL/GenBank/DDBJ databases">
        <authorList>
            <person name="Tani A."/>
            <person name="Ola A."/>
            <person name="Ogura Y."/>
            <person name="Katsura K."/>
            <person name="Hayashi T."/>
        </authorList>
    </citation>
    <scope>NUCLEOTIDE SEQUENCE</scope>
    <source>
        <strain evidence="2">KCTC 52305</strain>
    </source>
</reference>
<feature type="compositionally biased region" description="Basic and acidic residues" evidence="1">
    <location>
        <begin position="250"/>
        <end position="282"/>
    </location>
</feature>
<dbReference type="EMBL" id="BPQH01000006">
    <property type="protein sequence ID" value="GJD49468.1"/>
    <property type="molecule type" value="Genomic_DNA"/>
</dbReference>